<proteinExistence type="inferred from homology"/>
<dbReference type="PANTHER" id="PTHR33653">
    <property type="entry name" value="RIBONUCLEASE VAPC2"/>
    <property type="match status" value="1"/>
</dbReference>
<dbReference type="AlphaFoldDB" id="A0A7T3KVR7"/>
<dbReference type="InterPro" id="IPR029060">
    <property type="entry name" value="PIN-like_dom_sf"/>
</dbReference>
<comment type="function">
    <text evidence="8">Toxic component of a toxin-antitoxin (TA) system. An RNase.</text>
</comment>
<feature type="domain" description="PIN" evidence="9">
    <location>
        <begin position="1"/>
        <end position="125"/>
    </location>
</feature>
<comment type="cofactor">
    <cofactor evidence="1 8">
        <name>Mg(2+)</name>
        <dbReference type="ChEBI" id="CHEBI:18420"/>
    </cofactor>
</comment>
<dbReference type="Gene3D" id="3.40.50.1010">
    <property type="entry name" value="5'-nuclease"/>
    <property type="match status" value="1"/>
</dbReference>
<dbReference type="OrthoDB" id="38049at2157"/>
<protein>
    <recommendedName>
        <fullName evidence="8">Ribonuclease VapC</fullName>
        <shortName evidence="8">RNase VapC</shortName>
        <ecNumber evidence="8">3.1.-.-</ecNumber>
    </recommendedName>
    <alternativeName>
        <fullName evidence="8">Putative toxin VapC</fullName>
    </alternativeName>
</protein>
<keyword evidence="11" id="KW-1185">Reference proteome</keyword>
<dbReference type="KEGG" id="hlt:I7X12_00280"/>
<dbReference type="RefSeq" id="WP_198061898.1">
    <property type="nucleotide sequence ID" value="NZ_CP065856.1"/>
</dbReference>
<dbReference type="GO" id="GO:0000287">
    <property type="term" value="F:magnesium ion binding"/>
    <property type="evidence" value="ECO:0007669"/>
    <property type="project" value="UniProtKB-UniRule"/>
</dbReference>
<dbReference type="Pfam" id="PF01850">
    <property type="entry name" value="PIN"/>
    <property type="match status" value="1"/>
</dbReference>
<keyword evidence="6 8" id="KW-0460">Magnesium</keyword>
<evidence type="ECO:0000313" key="11">
    <source>
        <dbReference type="Proteomes" id="UP000595001"/>
    </source>
</evidence>
<dbReference type="SUPFAM" id="SSF88723">
    <property type="entry name" value="PIN domain-like"/>
    <property type="match status" value="1"/>
</dbReference>
<evidence type="ECO:0000256" key="6">
    <source>
        <dbReference type="ARBA" id="ARBA00022842"/>
    </source>
</evidence>
<evidence type="ECO:0000256" key="7">
    <source>
        <dbReference type="ARBA" id="ARBA00038093"/>
    </source>
</evidence>
<dbReference type="InterPro" id="IPR002716">
    <property type="entry name" value="PIN_dom"/>
</dbReference>
<evidence type="ECO:0000256" key="2">
    <source>
        <dbReference type="ARBA" id="ARBA00022649"/>
    </source>
</evidence>
<evidence type="ECO:0000256" key="1">
    <source>
        <dbReference type="ARBA" id="ARBA00001946"/>
    </source>
</evidence>
<sequence length="131" mass="14001">MILDTDFLIELDAGSDRALAHARELEDGGVPLRIPTIVTFEWFISVGKGSAAEANRRAFRRLVSGKPTVELTDSIGRRAGELEGVHQGSDSKVRLGHGDAIVAATAMELDEPVVTTDADFEEIDGLDVSAP</sequence>
<dbReference type="EC" id="3.1.-.-" evidence="8"/>
<keyword evidence="2 8" id="KW-1277">Toxin-antitoxin system</keyword>
<evidence type="ECO:0000256" key="3">
    <source>
        <dbReference type="ARBA" id="ARBA00022722"/>
    </source>
</evidence>
<name>A0A7T3KVR7_9EURY</name>
<dbReference type="PANTHER" id="PTHR33653:SF1">
    <property type="entry name" value="RIBONUCLEASE VAPC2"/>
    <property type="match status" value="1"/>
</dbReference>
<feature type="binding site" evidence="8">
    <location>
        <position position="99"/>
    </location>
    <ligand>
        <name>Mg(2+)</name>
        <dbReference type="ChEBI" id="CHEBI:18420"/>
    </ligand>
</feature>
<organism evidence="10 11">
    <name type="scientific">Halosimplex litoreum</name>
    <dbReference type="NCBI Taxonomy" id="1198301"/>
    <lineage>
        <taxon>Archaea</taxon>
        <taxon>Methanobacteriati</taxon>
        <taxon>Methanobacteriota</taxon>
        <taxon>Stenosarchaea group</taxon>
        <taxon>Halobacteria</taxon>
        <taxon>Halobacteriales</taxon>
        <taxon>Haloarculaceae</taxon>
        <taxon>Halosimplex</taxon>
    </lineage>
</organism>
<dbReference type="EMBL" id="CP065856">
    <property type="protein sequence ID" value="QPV63105.1"/>
    <property type="molecule type" value="Genomic_DNA"/>
</dbReference>
<evidence type="ECO:0000259" key="9">
    <source>
        <dbReference type="Pfam" id="PF01850"/>
    </source>
</evidence>
<dbReference type="InterPro" id="IPR050556">
    <property type="entry name" value="Type_II_TA_system_RNase"/>
</dbReference>
<reference evidence="10 11" key="1">
    <citation type="submission" date="2020-12" db="EMBL/GenBank/DDBJ databases">
        <title>Halosimplex halophilum sp. nov. and Halosimplex salinum sp. nov., two new members of the genus Halosimplex.</title>
        <authorList>
            <person name="Cui H.L."/>
        </authorList>
    </citation>
    <scope>NUCLEOTIDE SEQUENCE [LARGE SCALE GENOMIC DNA]</scope>
    <source>
        <strain evidence="10 11">YGH94</strain>
    </source>
</reference>
<accession>A0A7T3KVR7</accession>
<comment type="similarity">
    <text evidence="7 8">Belongs to the PINc/VapC protein family.</text>
</comment>
<keyword evidence="5 8" id="KW-0378">Hydrolase</keyword>
<dbReference type="GO" id="GO:0090729">
    <property type="term" value="F:toxin activity"/>
    <property type="evidence" value="ECO:0007669"/>
    <property type="project" value="UniProtKB-KW"/>
</dbReference>
<dbReference type="HAMAP" id="MF_00265">
    <property type="entry name" value="VapC_Nob1"/>
    <property type="match status" value="1"/>
</dbReference>
<evidence type="ECO:0000313" key="10">
    <source>
        <dbReference type="EMBL" id="QPV63105.1"/>
    </source>
</evidence>
<dbReference type="InterPro" id="IPR022907">
    <property type="entry name" value="VapC_family"/>
</dbReference>
<keyword evidence="8" id="KW-0800">Toxin</keyword>
<evidence type="ECO:0000256" key="4">
    <source>
        <dbReference type="ARBA" id="ARBA00022723"/>
    </source>
</evidence>
<keyword evidence="4 8" id="KW-0479">Metal-binding</keyword>
<dbReference type="GO" id="GO:0016787">
    <property type="term" value="F:hydrolase activity"/>
    <property type="evidence" value="ECO:0007669"/>
    <property type="project" value="UniProtKB-KW"/>
</dbReference>
<evidence type="ECO:0000256" key="5">
    <source>
        <dbReference type="ARBA" id="ARBA00022801"/>
    </source>
</evidence>
<feature type="binding site" evidence="8">
    <location>
        <position position="4"/>
    </location>
    <ligand>
        <name>Mg(2+)</name>
        <dbReference type="ChEBI" id="CHEBI:18420"/>
    </ligand>
</feature>
<keyword evidence="3 8" id="KW-0540">Nuclease</keyword>
<gene>
    <name evidence="8" type="primary">vapC</name>
    <name evidence="10" type="ORF">I7X12_00280</name>
</gene>
<dbReference type="GO" id="GO:0004540">
    <property type="term" value="F:RNA nuclease activity"/>
    <property type="evidence" value="ECO:0007669"/>
    <property type="project" value="InterPro"/>
</dbReference>
<dbReference type="GeneID" id="60586883"/>
<dbReference type="Proteomes" id="UP000595001">
    <property type="component" value="Chromosome"/>
</dbReference>
<evidence type="ECO:0000256" key="8">
    <source>
        <dbReference type="HAMAP-Rule" id="MF_00265"/>
    </source>
</evidence>